<dbReference type="PANTHER" id="PTHR11188">
    <property type="entry name" value="ARRESTIN DOMAIN CONTAINING PROTEIN"/>
    <property type="match status" value="1"/>
</dbReference>
<dbReference type="InterPro" id="IPR014756">
    <property type="entry name" value="Ig_E-set"/>
</dbReference>
<feature type="region of interest" description="Disordered" evidence="1">
    <location>
        <begin position="406"/>
        <end position="438"/>
    </location>
</feature>
<dbReference type="InterPro" id="IPR011021">
    <property type="entry name" value="Arrestin-like_N"/>
</dbReference>
<dbReference type="GO" id="GO:0030674">
    <property type="term" value="F:protein-macromolecule adaptor activity"/>
    <property type="evidence" value="ECO:0007669"/>
    <property type="project" value="TreeGrafter"/>
</dbReference>
<feature type="domain" description="Arrestin-like N-terminal" evidence="2">
    <location>
        <begin position="4"/>
        <end position="123"/>
    </location>
</feature>
<feature type="region of interest" description="Disordered" evidence="1">
    <location>
        <begin position="209"/>
        <end position="279"/>
    </location>
</feature>
<dbReference type="GO" id="GO:0005886">
    <property type="term" value="C:plasma membrane"/>
    <property type="evidence" value="ECO:0007669"/>
    <property type="project" value="TreeGrafter"/>
</dbReference>
<feature type="compositionally biased region" description="Low complexity" evidence="1">
    <location>
        <begin position="526"/>
        <end position="564"/>
    </location>
</feature>
<feature type="compositionally biased region" description="Polar residues" evidence="1">
    <location>
        <begin position="233"/>
        <end position="257"/>
    </location>
</feature>
<name>A0AAD9STB6_PHOAM</name>
<feature type="compositionally biased region" description="Polar residues" evidence="1">
    <location>
        <begin position="407"/>
        <end position="424"/>
    </location>
</feature>
<dbReference type="GO" id="GO:0031625">
    <property type="term" value="F:ubiquitin protein ligase binding"/>
    <property type="evidence" value="ECO:0007669"/>
    <property type="project" value="TreeGrafter"/>
</dbReference>
<dbReference type="AlphaFoldDB" id="A0AAD9STB6"/>
<keyword evidence="4" id="KW-1185">Reference proteome</keyword>
<protein>
    <recommendedName>
        <fullName evidence="2">Arrestin-like N-terminal domain-containing protein</fullName>
    </recommendedName>
</protein>
<dbReference type="Gene3D" id="2.60.40.640">
    <property type="match status" value="1"/>
</dbReference>
<feature type="region of interest" description="Disordered" evidence="1">
    <location>
        <begin position="469"/>
        <end position="595"/>
    </location>
</feature>
<evidence type="ECO:0000259" key="2">
    <source>
        <dbReference type="Pfam" id="PF00339"/>
    </source>
</evidence>
<comment type="caution">
    <text evidence="3">The sequence shown here is derived from an EMBL/GenBank/DDBJ whole genome shotgun (WGS) entry which is preliminary data.</text>
</comment>
<dbReference type="GO" id="GO:0070086">
    <property type="term" value="P:ubiquitin-dependent endocytosis"/>
    <property type="evidence" value="ECO:0007669"/>
    <property type="project" value="TreeGrafter"/>
</dbReference>
<reference evidence="3" key="1">
    <citation type="submission" date="2023-06" db="EMBL/GenBank/DDBJ databases">
        <authorList>
            <person name="Noh H."/>
        </authorList>
    </citation>
    <scope>NUCLEOTIDE SEQUENCE</scope>
    <source>
        <strain evidence="3">DUCC20226</strain>
    </source>
</reference>
<dbReference type="SUPFAM" id="SSF81296">
    <property type="entry name" value="E set domains"/>
    <property type="match status" value="1"/>
</dbReference>
<evidence type="ECO:0000313" key="4">
    <source>
        <dbReference type="Proteomes" id="UP001265746"/>
    </source>
</evidence>
<sequence>MSVRIALANPPEFYTNLDVISGKIILGISRPEQIGAVIVKLEGESKTALGAPDATDIQFGGASRRRATVAENSQTLHENHKILYRVQQVFPGENVPAYATPVVLNPGQHEWPFSFKVPFNNACGDPNAMVKIGGLAGAGGFAGPSLFGMGGIRLMDGSKQLLYPHVTKTLPPSFTGFPREAEIRYYVKVTIQRPGLFKENIRHQLGFKFMPIEPPRPPSTNQEGYARRPFTFTPKSPGSNGNLQPQSKRQSVFSRKQSSTSLAANGSSSSDHDQPPSIEISARLPHPAILTCNKPIPLRLLAKKLAATSAECYLVSLQVDLVGSTLVRCQDLVNTETTRWVVVTRHDLAIPLQRGPNDAVGTETEINNVLWSNRPLPNTVMPSFVTCNLKRSYALELKLGVSWGKPSGTTTAIPDEGASQSSLPSKMKMGKSKGKGKDPMYNMAQTMFLPLHFSSVQVYSGLEPPASLAQAAMKARRQQTQQRPTARPSQSAPTLPPRQERPHDPLYPPQLRPGQTASQAQSHNQAPTAAASAAASAAAGGAVAEAPPAYDDAPPSYDDAMADAMVEPVVPDGRARPAWSGVTNENSPDSLPGKN</sequence>
<dbReference type="Proteomes" id="UP001265746">
    <property type="component" value="Unassembled WGS sequence"/>
</dbReference>
<dbReference type="InterPro" id="IPR014752">
    <property type="entry name" value="Arrestin-like_C"/>
</dbReference>
<dbReference type="Pfam" id="PF00339">
    <property type="entry name" value="Arrestin_N"/>
    <property type="match status" value="1"/>
</dbReference>
<evidence type="ECO:0000256" key="1">
    <source>
        <dbReference type="SAM" id="MobiDB-lite"/>
    </source>
</evidence>
<accession>A0AAD9STB6</accession>
<dbReference type="PANTHER" id="PTHR11188:SF166">
    <property type="entry name" value="ARRESTIN (OR S-ANTIGEN), N-TERMINAL DOMAIN PROTEIN (AFU_ORTHOLOGUE AFUA_7G02050)"/>
    <property type="match status" value="1"/>
</dbReference>
<feature type="compositionally biased region" description="Low complexity" evidence="1">
    <location>
        <begin position="478"/>
        <end position="488"/>
    </location>
</feature>
<dbReference type="GO" id="GO:0005829">
    <property type="term" value="C:cytosol"/>
    <property type="evidence" value="ECO:0007669"/>
    <property type="project" value="TreeGrafter"/>
</dbReference>
<evidence type="ECO:0000313" key="3">
    <source>
        <dbReference type="EMBL" id="KAK2615324.1"/>
    </source>
</evidence>
<feature type="compositionally biased region" description="Polar residues" evidence="1">
    <location>
        <begin position="513"/>
        <end position="525"/>
    </location>
</feature>
<dbReference type="InterPro" id="IPR050357">
    <property type="entry name" value="Arrestin_domain-protein"/>
</dbReference>
<dbReference type="CDD" id="cd22952">
    <property type="entry name" value="ART10-like"/>
    <property type="match status" value="1"/>
</dbReference>
<feature type="compositionally biased region" description="Low complexity" evidence="1">
    <location>
        <begin position="258"/>
        <end position="269"/>
    </location>
</feature>
<organism evidence="3 4">
    <name type="scientific">Phomopsis amygdali</name>
    <name type="common">Fusicoccum amygdali</name>
    <dbReference type="NCBI Taxonomy" id="1214568"/>
    <lineage>
        <taxon>Eukaryota</taxon>
        <taxon>Fungi</taxon>
        <taxon>Dikarya</taxon>
        <taxon>Ascomycota</taxon>
        <taxon>Pezizomycotina</taxon>
        <taxon>Sordariomycetes</taxon>
        <taxon>Sordariomycetidae</taxon>
        <taxon>Diaporthales</taxon>
        <taxon>Diaporthaceae</taxon>
        <taxon>Diaporthe</taxon>
    </lineage>
</organism>
<dbReference type="EMBL" id="JAUJFL010000001">
    <property type="protein sequence ID" value="KAK2615324.1"/>
    <property type="molecule type" value="Genomic_DNA"/>
</dbReference>
<proteinExistence type="predicted"/>
<gene>
    <name evidence="3" type="ORF">N8I77_002087</name>
</gene>